<dbReference type="EMBL" id="JADPRT010000008">
    <property type="protein sequence ID" value="MBF9070268.1"/>
    <property type="molecule type" value="Genomic_DNA"/>
</dbReference>
<evidence type="ECO:0000313" key="2">
    <source>
        <dbReference type="EMBL" id="MBF9070268.1"/>
    </source>
</evidence>
<feature type="transmembrane region" description="Helical" evidence="1">
    <location>
        <begin position="6"/>
        <end position="27"/>
    </location>
</feature>
<keyword evidence="3" id="KW-1185">Reference proteome</keyword>
<name>A0A931B9K8_9ACTN</name>
<dbReference type="PANTHER" id="PTHR48098:SF1">
    <property type="entry name" value="DIACYLGLYCEROL ACYLTRANSFERASE_MYCOLYLTRANSFERASE AG85A"/>
    <property type="match status" value="1"/>
</dbReference>
<evidence type="ECO:0008006" key="4">
    <source>
        <dbReference type="Google" id="ProtNLM"/>
    </source>
</evidence>
<dbReference type="InterPro" id="IPR000801">
    <property type="entry name" value="Esterase-like"/>
</dbReference>
<proteinExistence type="predicted"/>
<keyword evidence="1" id="KW-1133">Transmembrane helix</keyword>
<dbReference type="Proteomes" id="UP000657385">
    <property type="component" value="Unassembled WGS sequence"/>
</dbReference>
<dbReference type="AlphaFoldDB" id="A0A931B9K8"/>
<sequence>MSLTGTAFFYTLIIATLVAMAGTLVLWGRVQGPQWLRWVSRVAMIAACQLTAISVVAVWINNANGLYTSWADLFGEQQPISVPVAAADNGMNIQFAADRAGFQRAHFFGKASKLTGEALVWVPPQYNEPQYAHYDFPVITLLSGYPGSPWSWIGGGDVPNSLSGMMANGTLQPSILVIPEISPSGTNTDCTDVGVNKNATWLAKDVPSMIKNQFRVMNNPHAWGLVGYSTGGYCAPKLALEYPTVYGSAVGLSPDDFRGDPTIVKDKKILAAENPLALAKKATSADVSILIATTKSDRFSTPANAQALYHAIKWPVQMPEPIVLNDGGHNWNTWKSLYPVVFPWLSQQLMAPQPVATTPSPSPSTVVKADAVSKLVTTNAVLTGRSRG</sequence>
<evidence type="ECO:0000313" key="3">
    <source>
        <dbReference type="Proteomes" id="UP000657385"/>
    </source>
</evidence>
<comment type="caution">
    <text evidence="2">The sequence shown here is derived from an EMBL/GenBank/DDBJ whole genome shotgun (WGS) entry which is preliminary data.</text>
</comment>
<protein>
    <recommendedName>
        <fullName evidence="4">Esterase</fullName>
    </recommendedName>
</protein>
<accession>A0A931B9K8</accession>
<dbReference type="SUPFAM" id="SSF53474">
    <property type="entry name" value="alpha/beta-Hydrolases"/>
    <property type="match status" value="1"/>
</dbReference>
<feature type="transmembrane region" description="Helical" evidence="1">
    <location>
        <begin position="39"/>
        <end position="60"/>
    </location>
</feature>
<gene>
    <name evidence="2" type="ORF">I2501_19765</name>
</gene>
<dbReference type="PANTHER" id="PTHR48098">
    <property type="entry name" value="ENTEROCHELIN ESTERASE-RELATED"/>
    <property type="match status" value="1"/>
</dbReference>
<dbReference type="Pfam" id="PF00756">
    <property type="entry name" value="Esterase"/>
    <property type="match status" value="1"/>
</dbReference>
<dbReference type="InterPro" id="IPR029058">
    <property type="entry name" value="AB_hydrolase_fold"/>
</dbReference>
<reference evidence="2" key="1">
    <citation type="submission" date="2020-11" db="EMBL/GenBank/DDBJ databases">
        <title>Isolation and identification of active actinomycetes.</title>
        <authorList>
            <person name="Yu B."/>
        </authorList>
    </citation>
    <scope>NUCLEOTIDE SEQUENCE</scope>
    <source>
        <strain evidence="2">NEAU-YB345</strain>
    </source>
</reference>
<organism evidence="2 3">
    <name type="scientific">Streptacidiphilus fuscans</name>
    <dbReference type="NCBI Taxonomy" id="2789292"/>
    <lineage>
        <taxon>Bacteria</taxon>
        <taxon>Bacillati</taxon>
        <taxon>Actinomycetota</taxon>
        <taxon>Actinomycetes</taxon>
        <taxon>Kitasatosporales</taxon>
        <taxon>Streptomycetaceae</taxon>
        <taxon>Streptacidiphilus</taxon>
    </lineage>
</organism>
<dbReference type="GO" id="GO:0016747">
    <property type="term" value="F:acyltransferase activity, transferring groups other than amino-acyl groups"/>
    <property type="evidence" value="ECO:0007669"/>
    <property type="project" value="TreeGrafter"/>
</dbReference>
<dbReference type="RefSeq" id="WP_196195455.1">
    <property type="nucleotide sequence ID" value="NZ_JADPRT010000008.1"/>
</dbReference>
<dbReference type="InterPro" id="IPR050583">
    <property type="entry name" value="Mycobacterial_A85_antigen"/>
</dbReference>
<keyword evidence="1" id="KW-0812">Transmembrane</keyword>
<dbReference type="Gene3D" id="3.40.50.1820">
    <property type="entry name" value="alpha/beta hydrolase"/>
    <property type="match status" value="1"/>
</dbReference>
<evidence type="ECO:0000256" key="1">
    <source>
        <dbReference type="SAM" id="Phobius"/>
    </source>
</evidence>
<keyword evidence="1" id="KW-0472">Membrane</keyword>